<feature type="compositionally biased region" description="Polar residues" evidence="2">
    <location>
        <begin position="119"/>
        <end position="136"/>
    </location>
</feature>
<accession>A0A9P4M6V8</accession>
<reference evidence="4" key="1">
    <citation type="journal article" date="2020" name="Stud. Mycol.">
        <title>101 Dothideomycetes genomes: a test case for predicting lifestyles and emergence of pathogens.</title>
        <authorList>
            <person name="Haridas S."/>
            <person name="Albert R."/>
            <person name="Binder M."/>
            <person name="Bloem J."/>
            <person name="Labutti K."/>
            <person name="Salamov A."/>
            <person name="Andreopoulos B."/>
            <person name="Baker S."/>
            <person name="Barry K."/>
            <person name="Bills G."/>
            <person name="Bluhm B."/>
            <person name="Cannon C."/>
            <person name="Castanera R."/>
            <person name="Culley D."/>
            <person name="Daum C."/>
            <person name="Ezra D."/>
            <person name="Gonzalez J."/>
            <person name="Henrissat B."/>
            <person name="Kuo A."/>
            <person name="Liang C."/>
            <person name="Lipzen A."/>
            <person name="Lutzoni F."/>
            <person name="Magnuson J."/>
            <person name="Mondo S."/>
            <person name="Nolan M."/>
            <person name="Ohm R."/>
            <person name="Pangilinan J."/>
            <person name="Park H.-J."/>
            <person name="Ramirez L."/>
            <person name="Alfaro M."/>
            <person name="Sun H."/>
            <person name="Tritt A."/>
            <person name="Yoshinaga Y."/>
            <person name="Zwiers L.-H."/>
            <person name="Turgeon B."/>
            <person name="Goodwin S."/>
            <person name="Spatafora J."/>
            <person name="Crous P."/>
            <person name="Grigoriev I."/>
        </authorList>
    </citation>
    <scope>NUCLEOTIDE SEQUENCE</scope>
    <source>
        <strain evidence="4">CBS 133067</strain>
    </source>
</reference>
<keyword evidence="5" id="KW-1185">Reference proteome</keyword>
<feature type="region of interest" description="Disordered" evidence="2">
    <location>
        <begin position="119"/>
        <end position="156"/>
    </location>
</feature>
<dbReference type="GO" id="GO:0008270">
    <property type="term" value="F:zinc ion binding"/>
    <property type="evidence" value="ECO:0007669"/>
    <property type="project" value="UniProtKB-KW"/>
</dbReference>
<protein>
    <recommendedName>
        <fullName evidence="3">C3H1-type domain-containing protein</fullName>
    </recommendedName>
</protein>
<sequence>MAYTLPTSGPRAQDGPKPQWVLSRGNGIFTPLVPVDELPSYVQLQGAPRVITLHQANGMTLLGEQKHTSFYVAVPEHQLPIRPAVSWCTSTTYGSSPESVSGHTFQAPGARIRQALHQKSSIMSRDIQQQHQQSSDRSLDVDARRAASATQSTNSNALVHHDSTKPFVERIASCNAPQVAQVGNLPYNQRPLPPSGLEPDAAKKEYCTHWIRTGECDYMQQGCLFKHEIPKRKKLEELGFRDVPKWWRDHQAVKLKRSDLVLTEAQEKNKSICAGMKSQQPGADDSDSEEEELLKTEHSLKPLFSAVPLPVIRPRTSIPPITVRKDSPTSSDNSLIDLDTPAMSRSSSPTTVIAGLSGMASSNARNRRTSATFRNSIFIPAGEASSSSLSELKKPCRDHRKIISLPPTKSKGLDIRKDADGFVHYFPRTEDIAVPSRTTSPHPIEDKLTLQELQPSRHEVSGPLKVYTGMNPYLHEKLQEESGWEQKQKHEASRNSRVAETQRDHEPIGQGMVSAVTRTSPSIRRDHHCAGNERGRVTLADVSPELDCIRSTVASTAVAPTPNNSPTGSISGLAASKYATSAKTDTIPTGPSQSGGRHTKRQSLAPAKIETLARNHKEKHDTLRRTEKRGKNDRHLSMAKQNGLRVEKERAEKAENEVRALKAKLAMNKMERRNAISEKSDCGDVANIDVGEAAGTGDFLNT</sequence>
<feature type="domain" description="C3H1-type" evidence="3">
    <location>
        <begin position="201"/>
        <end position="230"/>
    </location>
</feature>
<feature type="compositionally biased region" description="Polar residues" evidence="2">
    <location>
        <begin position="581"/>
        <end position="596"/>
    </location>
</feature>
<feature type="zinc finger region" description="C3H1-type" evidence="1">
    <location>
        <begin position="201"/>
        <end position="230"/>
    </location>
</feature>
<dbReference type="InterPro" id="IPR000571">
    <property type="entry name" value="Znf_CCCH"/>
</dbReference>
<feature type="region of interest" description="Disordered" evidence="2">
    <location>
        <begin position="273"/>
        <end position="294"/>
    </location>
</feature>
<feature type="region of interest" description="Disordered" evidence="2">
    <location>
        <begin position="581"/>
        <end position="645"/>
    </location>
</feature>
<dbReference type="EMBL" id="ML978125">
    <property type="protein sequence ID" value="KAF2099733.1"/>
    <property type="molecule type" value="Genomic_DNA"/>
</dbReference>
<keyword evidence="1" id="KW-0479">Metal-binding</keyword>
<evidence type="ECO:0000313" key="5">
    <source>
        <dbReference type="Proteomes" id="UP000799772"/>
    </source>
</evidence>
<dbReference type="Proteomes" id="UP000799772">
    <property type="component" value="Unassembled WGS sequence"/>
</dbReference>
<comment type="caution">
    <text evidence="4">The sequence shown here is derived from an EMBL/GenBank/DDBJ whole genome shotgun (WGS) entry which is preliminary data.</text>
</comment>
<keyword evidence="1" id="KW-0863">Zinc-finger</keyword>
<proteinExistence type="predicted"/>
<feature type="compositionally biased region" description="Basic and acidic residues" evidence="2">
    <location>
        <begin position="480"/>
        <end position="494"/>
    </location>
</feature>
<gene>
    <name evidence="4" type="ORF">NA57DRAFT_75237</name>
</gene>
<dbReference type="OrthoDB" id="5355510at2759"/>
<evidence type="ECO:0000259" key="3">
    <source>
        <dbReference type="PROSITE" id="PS50103"/>
    </source>
</evidence>
<feature type="compositionally biased region" description="Low complexity" evidence="2">
    <location>
        <begin position="146"/>
        <end position="156"/>
    </location>
</feature>
<keyword evidence="1" id="KW-0862">Zinc</keyword>
<dbReference type="AlphaFoldDB" id="A0A9P4M6V8"/>
<evidence type="ECO:0000256" key="1">
    <source>
        <dbReference type="PROSITE-ProRule" id="PRU00723"/>
    </source>
</evidence>
<feature type="region of interest" description="Disordered" evidence="2">
    <location>
        <begin position="480"/>
        <end position="507"/>
    </location>
</feature>
<evidence type="ECO:0000313" key="4">
    <source>
        <dbReference type="EMBL" id="KAF2099733.1"/>
    </source>
</evidence>
<feature type="region of interest" description="Disordered" evidence="2">
    <location>
        <begin position="320"/>
        <end position="349"/>
    </location>
</feature>
<organism evidence="4 5">
    <name type="scientific">Rhizodiscina lignyota</name>
    <dbReference type="NCBI Taxonomy" id="1504668"/>
    <lineage>
        <taxon>Eukaryota</taxon>
        <taxon>Fungi</taxon>
        <taxon>Dikarya</taxon>
        <taxon>Ascomycota</taxon>
        <taxon>Pezizomycotina</taxon>
        <taxon>Dothideomycetes</taxon>
        <taxon>Pleosporomycetidae</taxon>
        <taxon>Aulographales</taxon>
        <taxon>Rhizodiscinaceae</taxon>
        <taxon>Rhizodiscina</taxon>
    </lineage>
</organism>
<feature type="compositionally biased region" description="Basic and acidic residues" evidence="2">
    <location>
        <begin position="611"/>
        <end position="636"/>
    </location>
</feature>
<evidence type="ECO:0000256" key="2">
    <source>
        <dbReference type="SAM" id="MobiDB-lite"/>
    </source>
</evidence>
<name>A0A9P4M6V8_9PEZI</name>
<dbReference type="PROSITE" id="PS50103">
    <property type="entry name" value="ZF_C3H1"/>
    <property type="match status" value="1"/>
</dbReference>